<dbReference type="EC" id="4.2.2.2" evidence="5 12"/>
<protein>
    <recommendedName>
        <fullName evidence="5 12">Pectate lyase</fullName>
        <ecNumber evidence="5 12">4.2.2.2</ecNumber>
    </recommendedName>
</protein>
<organism evidence="14 15">
    <name type="scientific">Sphenostylis stenocarpa</name>
    <dbReference type="NCBI Taxonomy" id="92480"/>
    <lineage>
        <taxon>Eukaryota</taxon>
        <taxon>Viridiplantae</taxon>
        <taxon>Streptophyta</taxon>
        <taxon>Embryophyta</taxon>
        <taxon>Tracheophyta</taxon>
        <taxon>Spermatophyta</taxon>
        <taxon>Magnoliopsida</taxon>
        <taxon>eudicotyledons</taxon>
        <taxon>Gunneridae</taxon>
        <taxon>Pentapetalae</taxon>
        <taxon>rosids</taxon>
        <taxon>fabids</taxon>
        <taxon>Fabales</taxon>
        <taxon>Fabaceae</taxon>
        <taxon>Papilionoideae</taxon>
        <taxon>50 kb inversion clade</taxon>
        <taxon>NPAAA clade</taxon>
        <taxon>indigoferoid/millettioid clade</taxon>
        <taxon>Phaseoleae</taxon>
        <taxon>Sphenostylis</taxon>
    </lineage>
</organism>
<dbReference type="InterPro" id="IPR002022">
    <property type="entry name" value="Pec_lyase"/>
</dbReference>
<keyword evidence="6" id="KW-0134">Cell wall</keyword>
<dbReference type="Gramene" id="rna-AYBTSS11_LOCUS5409">
    <property type="protein sequence ID" value="CAJ1931711.1"/>
    <property type="gene ID" value="gene-AYBTSS11_LOCUS5409"/>
</dbReference>
<evidence type="ECO:0000259" key="13">
    <source>
        <dbReference type="SMART" id="SM00656"/>
    </source>
</evidence>
<dbReference type="Proteomes" id="UP001189624">
    <property type="component" value="Chromosome 2"/>
</dbReference>
<dbReference type="Pfam" id="PF00544">
    <property type="entry name" value="Pectate_lyase_4"/>
    <property type="match status" value="1"/>
</dbReference>
<comment type="similarity">
    <text evidence="4 12">Belongs to the polysaccharide lyase 1 family.</text>
</comment>
<dbReference type="InterPro" id="IPR045032">
    <property type="entry name" value="PEL"/>
</dbReference>
<evidence type="ECO:0000256" key="7">
    <source>
        <dbReference type="ARBA" id="ARBA00022723"/>
    </source>
</evidence>
<proteinExistence type="inferred from homology"/>
<evidence type="ECO:0000256" key="12">
    <source>
        <dbReference type="RuleBase" id="RU361123"/>
    </source>
</evidence>
<keyword evidence="11 12" id="KW-0456">Lyase</keyword>
<dbReference type="GO" id="GO:0030570">
    <property type="term" value="F:pectate lyase activity"/>
    <property type="evidence" value="ECO:0007669"/>
    <property type="project" value="UniProtKB-EC"/>
</dbReference>
<evidence type="ECO:0000313" key="14">
    <source>
        <dbReference type="EMBL" id="CAJ1931711.1"/>
    </source>
</evidence>
<dbReference type="EMBL" id="OY731399">
    <property type="protein sequence ID" value="CAJ1931711.1"/>
    <property type="molecule type" value="Genomic_DNA"/>
</dbReference>
<dbReference type="PANTHER" id="PTHR31683:SF181">
    <property type="entry name" value="PECTATE LYASE 6-RELATED"/>
    <property type="match status" value="1"/>
</dbReference>
<comment type="catalytic activity">
    <reaction evidence="1 12">
        <text>Eliminative cleavage of (1-&gt;4)-alpha-D-galacturonan to give oligosaccharides with 4-deoxy-alpha-D-galact-4-enuronosyl groups at their non-reducing ends.</text>
        <dbReference type="EC" id="4.2.2.2"/>
    </reaction>
</comment>
<dbReference type="InterPro" id="IPR011050">
    <property type="entry name" value="Pectin_lyase_fold/virulence"/>
</dbReference>
<evidence type="ECO:0000256" key="11">
    <source>
        <dbReference type="ARBA" id="ARBA00023239"/>
    </source>
</evidence>
<dbReference type="GO" id="GO:0046872">
    <property type="term" value="F:metal ion binding"/>
    <property type="evidence" value="ECO:0007669"/>
    <property type="project" value="UniProtKB-KW"/>
</dbReference>
<dbReference type="InterPro" id="IPR007524">
    <property type="entry name" value="Pec_lyase_N"/>
</dbReference>
<dbReference type="AlphaFoldDB" id="A0AA86SJQ5"/>
<dbReference type="Pfam" id="PF04431">
    <property type="entry name" value="Pec_lyase_N"/>
    <property type="match status" value="1"/>
</dbReference>
<dbReference type="Gene3D" id="2.160.20.10">
    <property type="entry name" value="Single-stranded right-handed beta-helix, Pectin lyase-like"/>
    <property type="match status" value="2"/>
</dbReference>
<dbReference type="SUPFAM" id="SSF51126">
    <property type="entry name" value="Pectin lyase-like"/>
    <property type="match status" value="1"/>
</dbReference>
<dbReference type="InterPro" id="IPR012334">
    <property type="entry name" value="Pectin_lyas_fold"/>
</dbReference>
<evidence type="ECO:0000256" key="3">
    <source>
        <dbReference type="ARBA" id="ARBA00005220"/>
    </source>
</evidence>
<evidence type="ECO:0000256" key="9">
    <source>
        <dbReference type="ARBA" id="ARBA00022837"/>
    </source>
</evidence>
<keyword evidence="15" id="KW-1185">Reference proteome</keyword>
<dbReference type="SMART" id="SM00656">
    <property type="entry name" value="Amb_all"/>
    <property type="match status" value="1"/>
</dbReference>
<comment type="pathway">
    <text evidence="3 12">Glycan metabolism; pectin degradation; 2-dehydro-3-deoxy-D-gluconate from pectin: step 2/5.</text>
</comment>
<keyword evidence="10" id="KW-0325">Glycoprotein</keyword>
<evidence type="ECO:0000256" key="1">
    <source>
        <dbReference type="ARBA" id="ARBA00000695"/>
    </source>
</evidence>
<keyword evidence="7 12" id="KW-0479">Metal-binding</keyword>
<comment type="cofactor">
    <cofactor evidence="12">
        <name>Ca(2+)</name>
        <dbReference type="ChEBI" id="CHEBI:29108"/>
    </cofactor>
    <text evidence="12">Binds 1 Ca(2+) ion. Required for its activity.</text>
</comment>
<keyword evidence="9 12" id="KW-0106">Calcium</keyword>
<dbReference type="PRINTS" id="PR00807">
    <property type="entry name" value="AMBALLERGEN"/>
</dbReference>
<evidence type="ECO:0000256" key="2">
    <source>
        <dbReference type="ARBA" id="ARBA00004191"/>
    </source>
</evidence>
<sequence length="370" mass="42225">MVYMTVLLSRNAVTIPTLYANVKENDEFWKRQAKILNDKYWQGREEVAEVENQEAYVTGPYKFTENVTDSVSDMITGEMNVGRKLAGKLAHDSCVATNPIDRCWRCDSKWEKKRKKLANCVIGFGRNAIGGKNGRIYKVTSNLDKELINPVPGIRHAVTRNVPLWIIFSRSMTIKLSQELIVNSDKTIDGMGLVLLSNSSRMTRSDGDGISIFGSSHVWIDHVSMRNCSDGLIDAIQGSTAITISNSHFTDHNEVMLFGASDSYTADKHPTIVSEGNRFIAPYDNNAKRVTKRDYAPEKEWKKWQWRSIRDELMNGAIFLESWSRLTNRPFERKDMISSKPGTYVGRLTRYDIPFHLLEVITKFFLSMFL</sequence>
<evidence type="ECO:0000256" key="5">
    <source>
        <dbReference type="ARBA" id="ARBA00012272"/>
    </source>
</evidence>
<evidence type="ECO:0000313" key="15">
    <source>
        <dbReference type="Proteomes" id="UP001189624"/>
    </source>
</evidence>
<dbReference type="PANTHER" id="PTHR31683">
    <property type="entry name" value="PECTATE LYASE 18-RELATED"/>
    <property type="match status" value="1"/>
</dbReference>
<evidence type="ECO:0000256" key="10">
    <source>
        <dbReference type="ARBA" id="ARBA00023180"/>
    </source>
</evidence>
<evidence type="ECO:0000256" key="4">
    <source>
        <dbReference type="ARBA" id="ARBA00010980"/>
    </source>
</evidence>
<name>A0AA86SJQ5_9FABA</name>
<evidence type="ECO:0000256" key="6">
    <source>
        <dbReference type="ARBA" id="ARBA00022512"/>
    </source>
</evidence>
<feature type="domain" description="Pectate lyase" evidence="13">
    <location>
        <begin position="171"/>
        <end position="285"/>
    </location>
</feature>
<keyword evidence="8" id="KW-0732">Signal</keyword>
<keyword evidence="6" id="KW-0964">Secreted</keyword>
<dbReference type="InterPro" id="IPR018082">
    <property type="entry name" value="AmbAllergen"/>
</dbReference>
<accession>A0AA86SJQ5</accession>
<reference evidence="14" key="1">
    <citation type="submission" date="2023-10" db="EMBL/GenBank/DDBJ databases">
        <authorList>
            <person name="Domelevo Entfellner J.-B."/>
        </authorList>
    </citation>
    <scope>NUCLEOTIDE SEQUENCE</scope>
</reference>
<evidence type="ECO:0000256" key="8">
    <source>
        <dbReference type="ARBA" id="ARBA00022729"/>
    </source>
</evidence>
<comment type="subcellular location">
    <subcellularLocation>
        <location evidence="2">Secreted</location>
        <location evidence="2">Cell wall</location>
    </subcellularLocation>
</comment>
<gene>
    <name evidence="14" type="ORF">AYBTSS11_LOCUS5409</name>
</gene>